<dbReference type="InterPro" id="IPR031318">
    <property type="entry name" value="OPI10"/>
</dbReference>
<evidence type="ECO:0000259" key="3">
    <source>
        <dbReference type="Pfam" id="PF21057"/>
    </source>
</evidence>
<accession>A0A4S2N376</accession>
<dbReference type="EMBL" id="ML220114">
    <property type="protein sequence ID" value="TGZ83404.1"/>
    <property type="molecule type" value="Genomic_DNA"/>
</dbReference>
<dbReference type="Proteomes" id="UP000298138">
    <property type="component" value="Unassembled WGS sequence"/>
</dbReference>
<reference evidence="4 5" key="1">
    <citation type="submission" date="2019-04" db="EMBL/GenBank/DDBJ databases">
        <title>Comparative genomics and transcriptomics to analyze fruiting body development in filamentous ascomycetes.</title>
        <authorList>
            <consortium name="DOE Joint Genome Institute"/>
            <person name="Lutkenhaus R."/>
            <person name="Traeger S."/>
            <person name="Breuer J."/>
            <person name="Kuo A."/>
            <person name="Lipzen A."/>
            <person name="Pangilinan J."/>
            <person name="Dilworth D."/>
            <person name="Sandor L."/>
            <person name="Poggeler S."/>
            <person name="Barry K."/>
            <person name="Grigoriev I.V."/>
            <person name="Nowrousian M."/>
        </authorList>
    </citation>
    <scope>NUCLEOTIDE SEQUENCE [LARGE SCALE GENOMIC DNA]</scope>
    <source>
        <strain evidence="4 5">CBS 389.68</strain>
    </source>
</reference>
<dbReference type="InterPro" id="IPR008493">
    <property type="entry name" value="Hikeshi-like_N"/>
</dbReference>
<name>A0A4S2N376_9PEZI</name>
<organism evidence="4 5">
    <name type="scientific">Ascodesmis nigricans</name>
    <dbReference type="NCBI Taxonomy" id="341454"/>
    <lineage>
        <taxon>Eukaryota</taxon>
        <taxon>Fungi</taxon>
        <taxon>Dikarya</taxon>
        <taxon>Ascomycota</taxon>
        <taxon>Pezizomycotina</taxon>
        <taxon>Pezizomycetes</taxon>
        <taxon>Pezizales</taxon>
        <taxon>Ascodesmidaceae</taxon>
        <taxon>Ascodesmis</taxon>
    </lineage>
</organism>
<gene>
    <name evidence="4" type="ORF">EX30DRAFT_339586</name>
</gene>
<dbReference type="STRING" id="341454.A0A4S2N376"/>
<evidence type="ECO:0000256" key="1">
    <source>
        <dbReference type="ARBA" id="ARBA00006623"/>
    </source>
</evidence>
<protein>
    <submittedName>
        <fullName evidence="4">DUF775-domain-containing protein</fullName>
    </submittedName>
</protein>
<keyword evidence="5" id="KW-1185">Reference proteome</keyword>
<dbReference type="InterPro" id="IPR048364">
    <property type="entry name" value="Hikeshi-like_C"/>
</dbReference>
<dbReference type="FunCoup" id="A0A4S2N376">
    <property type="interactions" value="348"/>
</dbReference>
<sequence>MFGCICAGRPVQTNLQSLSPTQHLFNLPSPSTINHLVVFLLPDTHLPPTHVATVHLKLPSSPGFQLLGAISAGKPSAIFRTRHLAQLANSNNMNPGQEQEAILGISIEEVAVAEAQLSTLANQGAAGRDNGSTLRLARKIIENAFNFLSSFAEPAPGGEVVRIKAFQDWWKKFEKKVEMDPAFLEREG</sequence>
<dbReference type="PANTHER" id="PTHR12925:SF0">
    <property type="entry name" value="PROTEIN HIKESHI"/>
    <property type="match status" value="1"/>
</dbReference>
<dbReference type="Pfam" id="PF05603">
    <property type="entry name" value="Hikeshi-like_N"/>
    <property type="match status" value="1"/>
</dbReference>
<dbReference type="InParanoid" id="A0A4S2N376"/>
<feature type="domain" description="Hikeshi-like C-terminal" evidence="3">
    <location>
        <begin position="132"/>
        <end position="186"/>
    </location>
</feature>
<proteinExistence type="inferred from homology"/>
<feature type="domain" description="Hikeshi-like N-terminal" evidence="2">
    <location>
        <begin position="5"/>
        <end position="122"/>
    </location>
</feature>
<dbReference type="GO" id="GO:0005634">
    <property type="term" value="C:nucleus"/>
    <property type="evidence" value="ECO:0007669"/>
    <property type="project" value="TreeGrafter"/>
</dbReference>
<dbReference type="GO" id="GO:0006606">
    <property type="term" value="P:protein import into nucleus"/>
    <property type="evidence" value="ECO:0007669"/>
    <property type="project" value="TreeGrafter"/>
</dbReference>
<dbReference type="PANTHER" id="PTHR12925">
    <property type="entry name" value="HIKESHI FAMILY MEMBER"/>
    <property type="match status" value="1"/>
</dbReference>
<evidence type="ECO:0000313" key="4">
    <source>
        <dbReference type="EMBL" id="TGZ83404.1"/>
    </source>
</evidence>
<dbReference type="OrthoDB" id="10248398at2759"/>
<dbReference type="GO" id="GO:0005829">
    <property type="term" value="C:cytosol"/>
    <property type="evidence" value="ECO:0007669"/>
    <property type="project" value="TreeGrafter"/>
</dbReference>
<dbReference type="Pfam" id="PF21057">
    <property type="entry name" value="Hikeshi-like_C"/>
    <property type="match status" value="1"/>
</dbReference>
<comment type="similarity">
    <text evidence="1">Belongs to the OPI10 family.</text>
</comment>
<dbReference type="AlphaFoldDB" id="A0A4S2N376"/>
<dbReference type="GO" id="GO:0061608">
    <property type="term" value="F:nuclear import signal receptor activity"/>
    <property type="evidence" value="ECO:0007669"/>
    <property type="project" value="TreeGrafter"/>
</dbReference>
<evidence type="ECO:0000313" key="5">
    <source>
        <dbReference type="Proteomes" id="UP000298138"/>
    </source>
</evidence>
<evidence type="ECO:0000259" key="2">
    <source>
        <dbReference type="Pfam" id="PF05603"/>
    </source>
</evidence>